<keyword evidence="3" id="KW-1185">Reference proteome</keyword>
<sequence length="181" mass="20740">MPLPKSNNYTIEDIYSLPDGQRAELIDGQIYNMAPLSPFHQELVMELSATLRDYIKKNSGPCKVYPAPFAVFLNQDDHNYVEPDISVICDPNRINEKGCNGAPDFIIEIVSPSSQRMDYLTKLFKYRTAGVREYWIVNPMKQTVQTYFFGDVEDSNQYSFDDEISVGIYDDLKICIADLLK</sequence>
<dbReference type="AlphaFoldDB" id="B5CQK7"/>
<dbReference type="EMBL" id="ABOU02000039">
    <property type="protein sequence ID" value="EDY32434.1"/>
    <property type="molecule type" value="Genomic_DNA"/>
</dbReference>
<dbReference type="InterPro" id="IPR008538">
    <property type="entry name" value="Uma2"/>
</dbReference>
<accession>B5CQK7</accession>
<name>B5CQK7_9FIRM</name>
<dbReference type="PANTHER" id="PTHR34107">
    <property type="entry name" value="SLL0198 PROTEIN-RELATED"/>
    <property type="match status" value="1"/>
</dbReference>
<evidence type="ECO:0000259" key="1">
    <source>
        <dbReference type="Pfam" id="PF05685"/>
    </source>
</evidence>
<reference evidence="2 3" key="1">
    <citation type="submission" date="2008-08" db="EMBL/GenBank/DDBJ databases">
        <title>Draft genome sequence of Ruminococcus lactaris ATCC 29176.</title>
        <authorList>
            <person name="Sudarsanam P."/>
            <person name="Ley R."/>
            <person name="Guruge J."/>
            <person name="Turnbaugh P.J."/>
            <person name="Mahowald M."/>
            <person name="Liep D."/>
            <person name="Gordon J."/>
        </authorList>
    </citation>
    <scope>NUCLEOTIDE SEQUENCE [LARGE SCALE GENOMIC DNA]</scope>
    <source>
        <strain evidence="2 3">ATCC 29176</strain>
    </source>
</reference>
<dbReference type="RefSeq" id="WP_005611818.1">
    <property type="nucleotide sequence ID" value="NZ_CP102292.1"/>
</dbReference>
<protein>
    <recommendedName>
        <fullName evidence="1">Putative restriction endonuclease domain-containing protein</fullName>
    </recommendedName>
</protein>
<dbReference type="eggNOG" id="COG4636">
    <property type="taxonomic scope" value="Bacteria"/>
</dbReference>
<dbReference type="InterPro" id="IPR012296">
    <property type="entry name" value="Nuclease_put_TT1808"/>
</dbReference>
<organism evidence="2 3">
    <name type="scientific">[Ruminococcus] lactaris ATCC 29176</name>
    <dbReference type="NCBI Taxonomy" id="471875"/>
    <lineage>
        <taxon>Bacteria</taxon>
        <taxon>Bacillati</taxon>
        <taxon>Bacillota</taxon>
        <taxon>Clostridia</taxon>
        <taxon>Lachnospirales</taxon>
        <taxon>Lachnospiraceae</taxon>
        <taxon>Mediterraneibacter</taxon>
    </lineage>
</organism>
<dbReference type="PANTHER" id="PTHR34107:SF4">
    <property type="entry name" value="SLL1222 PROTEIN"/>
    <property type="match status" value="1"/>
</dbReference>
<gene>
    <name evidence="2" type="ORF">RUMLAC_01754</name>
</gene>
<comment type="caution">
    <text evidence="2">The sequence shown here is derived from an EMBL/GenBank/DDBJ whole genome shotgun (WGS) entry which is preliminary data.</text>
</comment>
<dbReference type="Pfam" id="PF05685">
    <property type="entry name" value="Uma2"/>
    <property type="match status" value="1"/>
</dbReference>
<evidence type="ECO:0000313" key="3">
    <source>
        <dbReference type="Proteomes" id="UP000003254"/>
    </source>
</evidence>
<evidence type="ECO:0000313" key="2">
    <source>
        <dbReference type="EMBL" id="EDY32434.1"/>
    </source>
</evidence>
<dbReference type="CDD" id="cd06260">
    <property type="entry name" value="DUF820-like"/>
    <property type="match status" value="1"/>
</dbReference>
<dbReference type="Gene3D" id="3.90.1570.10">
    <property type="entry name" value="tt1808, chain A"/>
    <property type="match status" value="1"/>
</dbReference>
<dbReference type="InterPro" id="IPR011335">
    <property type="entry name" value="Restrct_endonuc-II-like"/>
</dbReference>
<feature type="domain" description="Putative restriction endonuclease" evidence="1">
    <location>
        <begin position="12"/>
        <end position="150"/>
    </location>
</feature>
<proteinExistence type="predicted"/>
<dbReference type="HOGENOM" id="CLU_076312_0_2_9"/>
<reference evidence="2 3" key="2">
    <citation type="submission" date="2008-08" db="EMBL/GenBank/DDBJ databases">
        <authorList>
            <person name="Fulton L."/>
            <person name="Clifton S."/>
            <person name="Fulton B."/>
            <person name="Xu J."/>
            <person name="Minx P."/>
            <person name="Pepin K.H."/>
            <person name="Johnson M."/>
            <person name="Bhonagiri V."/>
            <person name="Nash W.E."/>
            <person name="Mardis E.R."/>
            <person name="Wilson R.K."/>
        </authorList>
    </citation>
    <scope>NUCLEOTIDE SEQUENCE [LARGE SCALE GENOMIC DNA]</scope>
    <source>
        <strain evidence="2 3">ATCC 29176</strain>
    </source>
</reference>
<dbReference type="Proteomes" id="UP000003254">
    <property type="component" value="Unassembled WGS sequence"/>
</dbReference>
<dbReference type="GeneID" id="77334224"/>
<dbReference type="SUPFAM" id="SSF52980">
    <property type="entry name" value="Restriction endonuclease-like"/>
    <property type="match status" value="1"/>
</dbReference>